<accession>A0AA38LLN9</accession>
<comment type="similarity">
    <text evidence="2">Belongs to the Nudix hydrolase family.</text>
</comment>
<dbReference type="SUPFAM" id="SSF55811">
    <property type="entry name" value="Nudix"/>
    <property type="match status" value="1"/>
</dbReference>
<dbReference type="InterPro" id="IPR000086">
    <property type="entry name" value="NUDIX_hydrolase_dom"/>
</dbReference>
<dbReference type="OMA" id="FRYRISE"/>
<dbReference type="InterPro" id="IPR020084">
    <property type="entry name" value="NUDIX_hydrolase_CS"/>
</dbReference>
<evidence type="ECO:0000313" key="8">
    <source>
        <dbReference type="Proteomes" id="UP000824469"/>
    </source>
</evidence>
<keyword evidence="4" id="KW-0378">Hydrolase</keyword>
<gene>
    <name evidence="7" type="ORF">KI387_000479</name>
</gene>
<organism evidence="7 8">
    <name type="scientific">Taxus chinensis</name>
    <name type="common">Chinese yew</name>
    <name type="synonym">Taxus wallichiana var. chinensis</name>
    <dbReference type="NCBI Taxonomy" id="29808"/>
    <lineage>
        <taxon>Eukaryota</taxon>
        <taxon>Viridiplantae</taxon>
        <taxon>Streptophyta</taxon>
        <taxon>Embryophyta</taxon>
        <taxon>Tracheophyta</taxon>
        <taxon>Spermatophyta</taxon>
        <taxon>Pinopsida</taxon>
        <taxon>Pinidae</taxon>
        <taxon>Conifers II</taxon>
        <taxon>Cupressales</taxon>
        <taxon>Taxaceae</taxon>
        <taxon>Taxus</taxon>
    </lineage>
</organism>
<dbReference type="GO" id="GO:0005634">
    <property type="term" value="C:nucleus"/>
    <property type="evidence" value="ECO:0007669"/>
    <property type="project" value="TreeGrafter"/>
</dbReference>
<dbReference type="PANTHER" id="PTHR12629:SF0">
    <property type="entry name" value="DIPHOSPHOINOSITOL-POLYPHOSPHATE DIPHOSPHATASE"/>
    <property type="match status" value="1"/>
</dbReference>
<dbReference type="InterPro" id="IPR015797">
    <property type="entry name" value="NUDIX_hydrolase-like_dom_sf"/>
</dbReference>
<evidence type="ECO:0000256" key="3">
    <source>
        <dbReference type="ARBA" id="ARBA00022723"/>
    </source>
</evidence>
<dbReference type="PANTHER" id="PTHR12629">
    <property type="entry name" value="DIPHOSPHOINOSITOL POLYPHOSPHATE PHOSPHOHYDROLASE"/>
    <property type="match status" value="1"/>
</dbReference>
<dbReference type="PROSITE" id="PS00893">
    <property type="entry name" value="NUDIX_BOX"/>
    <property type="match status" value="1"/>
</dbReference>
<comment type="caution">
    <text evidence="7">The sequence shown here is derived from an EMBL/GenBank/DDBJ whole genome shotgun (WGS) entry which is preliminary data.</text>
</comment>
<dbReference type="Gene3D" id="3.90.79.10">
    <property type="entry name" value="Nucleoside Triphosphate Pyrophosphohydrolase"/>
    <property type="match status" value="1"/>
</dbReference>
<evidence type="ECO:0000256" key="5">
    <source>
        <dbReference type="ARBA" id="ARBA00022842"/>
    </source>
</evidence>
<feature type="non-terminal residue" evidence="7">
    <location>
        <position position="1"/>
    </location>
</feature>
<evidence type="ECO:0000256" key="2">
    <source>
        <dbReference type="ARBA" id="ARBA00005582"/>
    </source>
</evidence>
<evidence type="ECO:0000313" key="7">
    <source>
        <dbReference type="EMBL" id="KAH9328371.1"/>
    </source>
</evidence>
<dbReference type="Pfam" id="PF00293">
    <property type="entry name" value="NUDIX"/>
    <property type="match status" value="1"/>
</dbReference>
<dbReference type="AlphaFoldDB" id="A0AA38LLN9"/>
<dbReference type="PROSITE" id="PS51462">
    <property type="entry name" value="NUDIX"/>
    <property type="match status" value="1"/>
</dbReference>
<name>A0AA38LLN9_TAXCH</name>
<dbReference type="GO" id="GO:0016462">
    <property type="term" value="F:pyrophosphatase activity"/>
    <property type="evidence" value="ECO:0007669"/>
    <property type="project" value="InterPro"/>
</dbReference>
<keyword evidence="3" id="KW-0479">Metal-binding</keyword>
<comment type="cofactor">
    <cofactor evidence="1">
        <name>Mg(2+)</name>
        <dbReference type="ChEBI" id="CHEBI:18420"/>
    </cofactor>
</comment>
<dbReference type="EMBL" id="JAHRHJ020000001">
    <property type="protein sequence ID" value="KAH9328371.1"/>
    <property type="molecule type" value="Genomic_DNA"/>
</dbReference>
<proteinExistence type="inferred from homology"/>
<evidence type="ECO:0000256" key="1">
    <source>
        <dbReference type="ARBA" id="ARBA00001946"/>
    </source>
</evidence>
<protein>
    <recommendedName>
        <fullName evidence="6">Nudix hydrolase domain-containing protein</fullName>
    </recommendedName>
</protein>
<dbReference type="GO" id="GO:0005737">
    <property type="term" value="C:cytoplasm"/>
    <property type="evidence" value="ECO:0007669"/>
    <property type="project" value="TreeGrafter"/>
</dbReference>
<evidence type="ECO:0000259" key="6">
    <source>
        <dbReference type="PROSITE" id="PS51462"/>
    </source>
</evidence>
<sequence length="203" mass="22929">LRDRNSGRKMKAIVARTGRHQQRYDDNKHRLVAGCIPYRYTVDAKGEKAVEVLMVSSQSGRERLLFPKGGWETDESVQEAACREALEEAGVRGTVKKNLGSWEFRSKRYQDGCGHEGFCRADMFALLVTEQLDSWPEQNNRQRKWVTVTEAAELCAYDWMRIALHNCATYLSVGEAVSCTEAKLNDGSVSLKPLPQQSDQGQL</sequence>
<dbReference type="Proteomes" id="UP000824469">
    <property type="component" value="Unassembled WGS sequence"/>
</dbReference>
<reference evidence="7 8" key="1">
    <citation type="journal article" date="2021" name="Nat. Plants">
        <title>The Taxus genome provides insights into paclitaxel biosynthesis.</title>
        <authorList>
            <person name="Xiong X."/>
            <person name="Gou J."/>
            <person name="Liao Q."/>
            <person name="Li Y."/>
            <person name="Zhou Q."/>
            <person name="Bi G."/>
            <person name="Li C."/>
            <person name="Du R."/>
            <person name="Wang X."/>
            <person name="Sun T."/>
            <person name="Guo L."/>
            <person name="Liang H."/>
            <person name="Lu P."/>
            <person name="Wu Y."/>
            <person name="Zhang Z."/>
            <person name="Ro D.K."/>
            <person name="Shang Y."/>
            <person name="Huang S."/>
            <person name="Yan J."/>
        </authorList>
    </citation>
    <scope>NUCLEOTIDE SEQUENCE [LARGE SCALE GENOMIC DNA]</scope>
    <source>
        <strain evidence="7">Ta-2019</strain>
    </source>
</reference>
<evidence type="ECO:0000256" key="4">
    <source>
        <dbReference type="ARBA" id="ARBA00022801"/>
    </source>
</evidence>
<dbReference type="InterPro" id="IPR047198">
    <property type="entry name" value="DDP-like_NUDIX"/>
</dbReference>
<dbReference type="CDD" id="cd04666">
    <property type="entry name" value="NUDIX_DIPP2_like_Nudt4"/>
    <property type="match status" value="1"/>
</dbReference>
<feature type="domain" description="Nudix hydrolase" evidence="6">
    <location>
        <begin position="28"/>
        <end position="168"/>
    </location>
</feature>
<dbReference type="GO" id="GO:0046872">
    <property type="term" value="F:metal ion binding"/>
    <property type="evidence" value="ECO:0007669"/>
    <property type="project" value="UniProtKB-KW"/>
</dbReference>
<keyword evidence="8" id="KW-1185">Reference proteome</keyword>
<keyword evidence="5" id="KW-0460">Magnesium</keyword>